<dbReference type="Gene3D" id="1.20.120.1490">
    <property type="match status" value="1"/>
</dbReference>
<evidence type="ECO:0000256" key="1">
    <source>
        <dbReference type="SAM" id="SignalP"/>
    </source>
</evidence>
<keyword evidence="3" id="KW-1185">Reference proteome</keyword>
<dbReference type="STRING" id="1082479.SAMN05216241_105101"/>
<protein>
    <submittedName>
        <fullName evidence="2">Heavy-metal resistance</fullName>
    </submittedName>
</protein>
<keyword evidence="1" id="KW-0732">Signal</keyword>
<dbReference type="AlphaFoldDB" id="A0A1G7RE77"/>
<dbReference type="Pfam" id="PF13801">
    <property type="entry name" value="Metal_resist"/>
    <property type="match status" value="1"/>
</dbReference>
<feature type="chain" id="PRO_5021792435" evidence="1">
    <location>
        <begin position="30"/>
        <end position="246"/>
    </location>
</feature>
<dbReference type="Proteomes" id="UP000199415">
    <property type="component" value="Unassembled WGS sequence"/>
</dbReference>
<feature type="signal peptide" evidence="1">
    <location>
        <begin position="1"/>
        <end position="29"/>
    </location>
</feature>
<reference evidence="2 3" key="1">
    <citation type="submission" date="2016-10" db="EMBL/GenBank/DDBJ databases">
        <authorList>
            <person name="de Groot N.N."/>
        </authorList>
    </citation>
    <scope>NUCLEOTIDE SEQUENCE [LARGE SCALE GENOMIC DNA]</scope>
    <source>
        <strain evidence="2 3">DSM 25584</strain>
    </source>
</reference>
<sequence length="246" mass="27016">MTFATRTLRAALAATVMAGGLALSPLAQADDDRHGQGMMQGKMDRDEMREMMRNMDPDQRRQMMRSMRGQRSGMMGQQGGPGMMMSGSGMMRGQMMGPGMMGGMGMMGQSGMMGPGMMGQSGMMGPGMMGGSGMMGPGMMSGMGMMGPMMGGGMMGPGMMQGLSDEKQAELTEMRQDMRRQHMEAMLDMMAIRDEMQQAMVADRPDPARIRELHDRMAERHGKALEARIEMHNQMRDFMDTLQDEQ</sequence>
<name>A0A1G7RE77_9PROT</name>
<organism evidence="2 3">
    <name type="scientific">Limimonas halophila</name>
    <dbReference type="NCBI Taxonomy" id="1082479"/>
    <lineage>
        <taxon>Bacteria</taxon>
        <taxon>Pseudomonadati</taxon>
        <taxon>Pseudomonadota</taxon>
        <taxon>Alphaproteobacteria</taxon>
        <taxon>Rhodospirillales</taxon>
        <taxon>Rhodovibrionaceae</taxon>
        <taxon>Limimonas</taxon>
    </lineage>
</organism>
<evidence type="ECO:0000313" key="2">
    <source>
        <dbReference type="EMBL" id="SDG09096.1"/>
    </source>
</evidence>
<dbReference type="EMBL" id="FNCE01000005">
    <property type="protein sequence ID" value="SDG09096.1"/>
    <property type="molecule type" value="Genomic_DNA"/>
</dbReference>
<evidence type="ECO:0000313" key="3">
    <source>
        <dbReference type="Proteomes" id="UP000199415"/>
    </source>
</evidence>
<dbReference type="RefSeq" id="WP_218119162.1">
    <property type="nucleotide sequence ID" value="NZ_FNCE01000005.1"/>
</dbReference>
<dbReference type="InterPro" id="IPR025961">
    <property type="entry name" value="Metal_resist"/>
</dbReference>
<accession>A0A1G7RE77</accession>
<gene>
    <name evidence="2" type="ORF">SAMN05216241_105101</name>
</gene>
<proteinExistence type="predicted"/>